<reference evidence="8" key="1">
    <citation type="submission" date="2018-05" db="EMBL/GenBank/DDBJ databases">
        <authorList>
            <person name="Lanie J.A."/>
            <person name="Ng W.-L."/>
            <person name="Kazmierczak K.M."/>
            <person name="Andrzejewski T.M."/>
            <person name="Davidsen T.M."/>
            <person name="Wayne K.J."/>
            <person name="Tettelin H."/>
            <person name="Glass J.I."/>
            <person name="Rusch D."/>
            <person name="Podicherti R."/>
            <person name="Tsui H.-C.T."/>
            <person name="Winkler M.E."/>
        </authorList>
    </citation>
    <scope>NUCLEOTIDE SEQUENCE</scope>
</reference>
<evidence type="ECO:0000256" key="5">
    <source>
        <dbReference type="SAM" id="Coils"/>
    </source>
</evidence>
<dbReference type="Pfam" id="PF00483">
    <property type="entry name" value="NTP_transferase"/>
    <property type="match status" value="1"/>
</dbReference>
<dbReference type="InterPro" id="IPR029044">
    <property type="entry name" value="Nucleotide-diphossugar_trans"/>
</dbReference>
<dbReference type="EMBL" id="UINC01018367">
    <property type="protein sequence ID" value="SVA77096.1"/>
    <property type="molecule type" value="Genomic_DNA"/>
</dbReference>
<keyword evidence="4" id="KW-0342">GTP-binding</keyword>
<keyword evidence="3" id="KW-0547">Nucleotide-binding</keyword>
<evidence type="ECO:0000259" key="6">
    <source>
        <dbReference type="Pfam" id="PF00483"/>
    </source>
</evidence>
<feature type="coiled-coil region" evidence="5">
    <location>
        <begin position="206"/>
        <end position="233"/>
    </location>
</feature>
<dbReference type="AlphaFoldDB" id="A0A381YJ37"/>
<dbReference type="GO" id="GO:0005525">
    <property type="term" value="F:GTP binding"/>
    <property type="evidence" value="ECO:0007669"/>
    <property type="project" value="UniProtKB-KW"/>
</dbReference>
<evidence type="ECO:0000256" key="4">
    <source>
        <dbReference type="ARBA" id="ARBA00023134"/>
    </source>
</evidence>
<evidence type="ECO:0008006" key="9">
    <source>
        <dbReference type="Google" id="ProtNLM"/>
    </source>
</evidence>
<dbReference type="GO" id="GO:0004475">
    <property type="term" value="F:mannose-1-phosphate guanylyltransferase (GTP) activity"/>
    <property type="evidence" value="ECO:0007669"/>
    <property type="project" value="InterPro"/>
</dbReference>
<accession>A0A381YJ37</accession>
<evidence type="ECO:0000256" key="2">
    <source>
        <dbReference type="ARBA" id="ARBA00022695"/>
    </source>
</evidence>
<dbReference type="Pfam" id="PF22640">
    <property type="entry name" value="ManC_GMP_beta-helix"/>
    <property type="match status" value="1"/>
</dbReference>
<feature type="domain" description="MannoseP isomerase/GMP-like beta-helix" evidence="7">
    <location>
        <begin position="291"/>
        <end position="343"/>
    </location>
</feature>
<dbReference type="Gene3D" id="3.90.550.10">
    <property type="entry name" value="Spore Coat Polysaccharide Biosynthesis Protein SpsA, Chain A"/>
    <property type="match status" value="1"/>
</dbReference>
<organism evidence="8">
    <name type="scientific">marine metagenome</name>
    <dbReference type="NCBI Taxonomy" id="408172"/>
    <lineage>
        <taxon>unclassified sequences</taxon>
        <taxon>metagenomes</taxon>
        <taxon>ecological metagenomes</taxon>
    </lineage>
</organism>
<keyword evidence="1" id="KW-0808">Transferase</keyword>
<dbReference type="SUPFAM" id="SSF53448">
    <property type="entry name" value="Nucleotide-diphospho-sugar transferases"/>
    <property type="match status" value="1"/>
</dbReference>
<sequence length="352" mass="39800">MYAVIMAGGRGTRFWPSSRKAKPKQLLNVFGSETMLQITIDRMKKLKCVEDIIIITGEDLAPQIRKTIKGVKSKNIIAEPSGKNTAPAIGLAALHIKNINKDAVMGIFPADHLVVGAQKFARAIRSSIQLANKDQTLVTIGIDPTYPSTGYGYIQYDMKNAKNHLNGFHVKTFAEKPHEKLAKRFLKSGDFLWNGGMFVWKVKSLFDQLALLMPELNEQLKRIEKRIEKRQDYDNIWKNIKSESIDYGILEKSDNIYVIKAEFEWNDVGSWNSVYDLSPKTKGDNVIRGDGIVLNGSRNFVQSENHFTALMGISDLVVVHTEDATLIIPRDKVESIKELVDYLNKNNKKDFL</sequence>
<dbReference type="SUPFAM" id="SSF159283">
    <property type="entry name" value="Guanosine diphospho-D-mannose pyrophosphorylase/mannose-6-phosphate isomerase linker domain"/>
    <property type="match status" value="1"/>
</dbReference>
<dbReference type="InterPro" id="IPR049577">
    <property type="entry name" value="GMPP_N"/>
</dbReference>
<evidence type="ECO:0000256" key="1">
    <source>
        <dbReference type="ARBA" id="ARBA00022679"/>
    </source>
</evidence>
<evidence type="ECO:0000313" key="8">
    <source>
        <dbReference type="EMBL" id="SVA77096.1"/>
    </source>
</evidence>
<feature type="domain" description="Nucleotidyl transferase" evidence="6">
    <location>
        <begin position="3"/>
        <end position="281"/>
    </location>
</feature>
<dbReference type="PANTHER" id="PTHR46390">
    <property type="entry name" value="MANNOSE-1-PHOSPHATE GUANYLYLTRANSFERASE"/>
    <property type="match status" value="1"/>
</dbReference>
<protein>
    <recommendedName>
        <fullName evidence="9">Nucleotidyl transferase domain-containing protein</fullName>
    </recommendedName>
</protein>
<proteinExistence type="predicted"/>
<dbReference type="GO" id="GO:0009298">
    <property type="term" value="P:GDP-mannose biosynthetic process"/>
    <property type="evidence" value="ECO:0007669"/>
    <property type="project" value="TreeGrafter"/>
</dbReference>
<keyword evidence="2" id="KW-0548">Nucleotidyltransferase</keyword>
<dbReference type="CDD" id="cd02509">
    <property type="entry name" value="GDP-M1P_Guanylyltransferase"/>
    <property type="match status" value="1"/>
</dbReference>
<dbReference type="PANTHER" id="PTHR46390:SF1">
    <property type="entry name" value="MANNOSE-1-PHOSPHATE GUANYLYLTRANSFERASE"/>
    <property type="match status" value="1"/>
</dbReference>
<gene>
    <name evidence="8" type="ORF">METZ01_LOCUS129950</name>
</gene>
<dbReference type="FunFam" id="3.90.550.10:FF:000046">
    <property type="entry name" value="Mannose-1-phosphate guanylyltransferase (GDP)"/>
    <property type="match status" value="1"/>
</dbReference>
<dbReference type="InterPro" id="IPR005835">
    <property type="entry name" value="NTP_transferase_dom"/>
</dbReference>
<evidence type="ECO:0000259" key="7">
    <source>
        <dbReference type="Pfam" id="PF22640"/>
    </source>
</evidence>
<name>A0A381YJ37_9ZZZZ</name>
<keyword evidence="5" id="KW-0175">Coiled coil</keyword>
<evidence type="ECO:0000256" key="3">
    <source>
        <dbReference type="ARBA" id="ARBA00022741"/>
    </source>
</evidence>
<dbReference type="InterPro" id="IPR054566">
    <property type="entry name" value="ManC/GMP-like_b-helix"/>
</dbReference>
<dbReference type="InterPro" id="IPR051161">
    <property type="entry name" value="Mannose-6P_isomerase_type2"/>
</dbReference>